<dbReference type="AlphaFoldDB" id="A0A0A2V7D8"/>
<dbReference type="OrthoDB" id="2428896at2"/>
<gene>
    <name evidence="2" type="ORF">N780_10335</name>
</gene>
<dbReference type="STRING" id="1385513.N780_10335"/>
<dbReference type="SUPFAM" id="SSF55594">
    <property type="entry name" value="HPr-like"/>
    <property type="match status" value="1"/>
</dbReference>
<dbReference type="Gene3D" id="3.30.1340.10">
    <property type="entry name" value="HPr-like"/>
    <property type="match status" value="1"/>
</dbReference>
<reference evidence="2 3" key="1">
    <citation type="submission" date="2013-08" db="EMBL/GenBank/DDBJ databases">
        <title>Genome of Pontibacillus chungwhensis.</title>
        <authorList>
            <person name="Wang Q."/>
            <person name="Wang G."/>
        </authorList>
    </citation>
    <scope>NUCLEOTIDE SEQUENCE [LARGE SCALE GENOMIC DNA]</scope>
    <source>
        <strain evidence="2 3">BH030062</strain>
    </source>
</reference>
<organism evidence="2 3">
    <name type="scientific">Pontibacillus chungwhensis BH030062</name>
    <dbReference type="NCBI Taxonomy" id="1385513"/>
    <lineage>
        <taxon>Bacteria</taxon>
        <taxon>Bacillati</taxon>
        <taxon>Bacillota</taxon>
        <taxon>Bacilli</taxon>
        <taxon>Bacillales</taxon>
        <taxon>Bacillaceae</taxon>
        <taxon>Pontibacillus</taxon>
    </lineage>
</organism>
<sequence>MMDQVSESIRVSIDETQTIIELSNKIQRFDSEIYLEKNVEGSLVEVNLKSFLGLISLRLKNGDVLSVRCEGRDCSVALEEVKQWLT</sequence>
<keyword evidence="3" id="KW-1185">Reference proteome</keyword>
<proteinExistence type="predicted"/>
<evidence type="ECO:0000313" key="3">
    <source>
        <dbReference type="Proteomes" id="UP000030153"/>
    </source>
</evidence>
<dbReference type="Proteomes" id="UP000030153">
    <property type="component" value="Unassembled WGS sequence"/>
</dbReference>
<dbReference type="Pfam" id="PF00381">
    <property type="entry name" value="PTS-HPr"/>
    <property type="match status" value="1"/>
</dbReference>
<dbReference type="InterPro" id="IPR000032">
    <property type="entry name" value="HPr-like"/>
</dbReference>
<evidence type="ECO:0000259" key="1">
    <source>
        <dbReference type="PROSITE" id="PS51350"/>
    </source>
</evidence>
<accession>A0A0A2V7D8</accession>
<name>A0A0A2V7D8_9BACI</name>
<dbReference type="InterPro" id="IPR035895">
    <property type="entry name" value="HPr-like_sf"/>
</dbReference>
<dbReference type="eggNOG" id="ENOG503362T">
    <property type="taxonomic scope" value="Bacteria"/>
</dbReference>
<evidence type="ECO:0000313" key="2">
    <source>
        <dbReference type="EMBL" id="KGP89650.1"/>
    </source>
</evidence>
<dbReference type="EMBL" id="AVBG01000027">
    <property type="protein sequence ID" value="KGP89650.1"/>
    <property type="molecule type" value="Genomic_DNA"/>
</dbReference>
<feature type="domain" description="HPr" evidence="1">
    <location>
        <begin position="1"/>
        <end position="86"/>
    </location>
</feature>
<comment type="caution">
    <text evidence="2">The sequence shown here is derived from an EMBL/GenBank/DDBJ whole genome shotgun (WGS) entry which is preliminary data.</text>
</comment>
<dbReference type="PROSITE" id="PS51350">
    <property type="entry name" value="PTS_HPR_DOM"/>
    <property type="match status" value="1"/>
</dbReference>
<protein>
    <submittedName>
        <fullName evidence="2">Phosphocarrier HPr family protein</fullName>
    </submittedName>
</protein>